<evidence type="ECO:0000256" key="1">
    <source>
        <dbReference type="ARBA" id="ARBA00022574"/>
    </source>
</evidence>
<dbReference type="PROSITE" id="PS50082">
    <property type="entry name" value="WD_REPEATS_2"/>
    <property type="match status" value="2"/>
</dbReference>
<reference evidence="4 5" key="2">
    <citation type="journal article" date="2013" name="IMA Fungus">
        <title>IMA Genome-F 1: Ceratocystis fimbriata: Draft nuclear genome sequence for the plant pathogen, Ceratocystis fimbriata.</title>
        <authorList>
            <person name="Wilken P.M."/>
            <person name="Steenkamp E.T."/>
            <person name="Wingfield M.J."/>
            <person name="de Beer Z.W."/>
            <person name="Wingfield B.D."/>
        </authorList>
    </citation>
    <scope>NUCLEOTIDE SEQUENCE [LARGE SCALE GENOMIC DNA]</scope>
    <source>
        <strain evidence="4 5">CBS 114723</strain>
    </source>
</reference>
<feature type="repeat" description="WD" evidence="3">
    <location>
        <begin position="180"/>
        <end position="221"/>
    </location>
</feature>
<dbReference type="OrthoDB" id="4768852at2759"/>
<keyword evidence="1 3" id="KW-0853">WD repeat</keyword>
<dbReference type="Proteomes" id="UP000222788">
    <property type="component" value="Unassembled WGS sequence"/>
</dbReference>
<dbReference type="InterPro" id="IPR015943">
    <property type="entry name" value="WD40/YVTN_repeat-like_dom_sf"/>
</dbReference>
<keyword evidence="5" id="KW-1185">Reference proteome</keyword>
<reference evidence="4 5" key="1">
    <citation type="journal article" date="2013" name="Fungal Biol.">
        <title>Analysis of microsatellite markers in the genome of the plant pathogen Ceratocystis fimbriata.</title>
        <authorList>
            <person name="Simpson M.C."/>
            <person name="Wilken P.M."/>
            <person name="Coetzee M.P."/>
            <person name="Wingfield M.J."/>
            <person name="Wingfield B.D."/>
        </authorList>
    </citation>
    <scope>NUCLEOTIDE SEQUENCE [LARGE SCALE GENOMIC DNA]</scope>
    <source>
        <strain evidence="4 5">CBS 114723</strain>
    </source>
</reference>
<gene>
    <name evidence="4" type="primary">HET-E1_33</name>
    <name evidence="4" type="ORF">CFIMG_008705RA</name>
</gene>
<name>A0A2C5X055_9PEZI</name>
<dbReference type="InterPro" id="IPR036322">
    <property type="entry name" value="WD40_repeat_dom_sf"/>
</dbReference>
<evidence type="ECO:0000256" key="3">
    <source>
        <dbReference type="PROSITE-ProRule" id="PRU00221"/>
    </source>
</evidence>
<protein>
    <submittedName>
        <fullName evidence="4">Vegetative incompatibility protein HET-E-1</fullName>
    </submittedName>
</protein>
<dbReference type="PANTHER" id="PTHR19848:SF8">
    <property type="entry name" value="F-BOX AND WD REPEAT DOMAIN CONTAINING 7"/>
    <property type="match status" value="1"/>
</dbReference>
<sequence>MLQQISQSADAQLCKEVIAKVLVVYRPSTLSELHVLVEGLTGAGVEEVEEIINPCGFFLTLSDNTISFVHQSAKDYFLGHELDQVLPSGIAYQHQTVFMRLMDPLCETLERDIYREEPDWIKVKPRVEANWDACLQALETHGHPVTSVMFSNDGQRLASGSRDTTVKIWDATSGAYLQTLEGHDQHVTSVAFSNDEQRLVSGSSDNTVKIWDATSGACLRNLKGHFEQIISAVFSNCGQRTASGPSTRQNSLPHSKSDMYSLSEDKSWIMENGQGVLWLPPSCRPQTFAASHARFGIGTYSGCIILMEFRSSD</sequence>
<dbReference type="PANTHER" id="PTHR19848">
    <property type="entry name" value="WD40 REPEAT PROTEIN"/>
    <property type="match status" value="1"/>
</dbReference>
<dbReference type="SUPFAM" id="SSF50978">
    <property type="entry name" value="WD40 repeat-like"/>
    <property type="match status" value="1"/>
</dbReference>
<dbReference type="Pfam" id="PF00400">
    <property type="entry name" value="WD40"/>
    <property type="match status" value="2"/>
</dbReference>
<evidence type="ECO:0000256" key="2">
    <source>
        <dbReference type="ARBA" id="ARBA00022737"/>
    </source>
</evidence>
<keyword evidence="2" id="KW-0677">Repeat</keyword>
<feature type="repeat" description="WD" evidence="3">
    <location>
        <begin position="138"/>
        <end position="179"/>
    </location>
</feature>
<dbReference type="SMART" id="SM00320">
    <property type="entry name" value="WD40"/>
    <property type="match status" value="3"/>
</dbReference>
<dbReference type="EMBL" id="APWK03000095">
    <property type="protein sequence ID" value="PHH51362.1"/>
    <property type="molecule type" value="Genomic_DNA"/>
</dbReference>
<dbReference type="PROSITE" id="PS50294">
    <property type="entry name" value="WD_REPEATS_REGION"/>
    <property type="match status" value="2"/>
</dbReference>
<dbReference type="InterPro" id="IPR019775">
    <property type="entry name" value="WD40_repeat_CS"/>
</dbReference>
<dbReference type="InterPro" id="IPR001680">
    <property type="entry name" value="WD40_rpt"/>
</dbReference>
<dbReference type="PRINTS" id="PR00320">
    <property type="entry name" value="GPROTEINBRPT"/>
</dbReference>
<dbReference type="AlphaFoldDB" id="A0A2C5X055"/>
<organism evidence="4 5">
    <name type="scientific">Ceratocystis fimbriata CBS 114723</name>
    <dbReference type="NCBI Taxonomy" id="1035309"/>
    <lineage>
        <taxon>Eukaryota</taxon>
        <taxon>Fungi</taxon>
        <taxon>Dikarya</taxon>
        <taxon>Ascomycota</taxon>
        <taxon>Pezizomycotina</taxon>
        <taxon>Sordariomycetes</taxon>
        <taxon>Hypocreomycetidae</taxon>
        <taxon>Microascales</taxon>
        <taxon>Ceratocystidaceae</taxon>
        <taxon>Ceratocystis</taxon>
    </lineage>
</organism>
<accession>A0A2C5X055</accession>
<evidence type="ECO:0000313" key="5">
    <source>
        <dbReference type="Proteomes" id="UP000222788"/>
    </source>
</evidence>
<dbReference type="Gene3D" id="2.130.10.10">
    <property type="entry name" value="YVTN repeat-like/Quinoprotein amine dehydrogenase"/>
    <property type="match status" value="1"/>
</dbReference>
<comment type="caution">
    <text evidence="4">The sequence shown here is derived from an EMBL/GenBank/DDBJ whole genome shotgun (WGS) entry which is preliminary data.</text>
</comment>
<dbReference type="PROSITE" id="PS00678">
    <property type="entry name" value="WD_REPEATS_1"/>
    <property type="match status" value="2"/>
</dbReference>
<evidence type="ECO:0000313" key="4">
    <source>
        <dbReference type="EMBL" id="PHH51362.1"/>
    </source>
</evidence>
<proteinExistence type="predicted"/>
<dbReference type="STRING" id="1035309.A0A2C5X055"/>
<dbReference type="InterPro" id="IPR020472">
    <property type="entry name" value="WD40_PAC1"/>
</dbReference>